<dbReference type="SMART" id="SM00729">
    <property type="entry name" value="Elp3"/>
    <property type="match status" value="1"/>
</dbReference>
<dbReference type="GO" id="GO:0003824">
    <property type="term" value="F:catalytic activity"/>
    <property type="evidence" value="ECO:0007669"/>
    <property type="project" value="InterPro"/>
</dbReference>
<evidence type="ECO:0000313" key="11">
    <source>
        <dbReference type="Proteomes" id="UP000811899"/>
    </source>
</evidence>
<dbReference type="SFLD" id="SFLDS00029">
    <property type="entry name" value="Radical_SAM"/>
    <property type="match status" value="1"/>
</dbReference>
<evidence type="ECO:0000256" key="7">
    <source>
        <dbReference type="ARBA" id="ARBA00023014"/>
    </source>
</evidence>
<keyword evidence="6" id="KW-0408">Iron</keyword>
<organism evidence="10 11">
    <name type="scientific">Geoanaerobacter pelophilus</name>
    <dbReference type="NCBI Taxonomy" id="60036"/>
    <lineage>
        <taxon>Bacteria</taxon>
        <taxon>Pseudomonadati</taxon>
        <taxon>Thermodesulfobacteriota</taxon>
        <taxon>Desulfuromonadia</taxon>
        <taxon>Geobacterales</taxon>
        <taxon>Geobacteraceae</taxon>
        <taxon>Geoanaerobacter</taxon>
    </lineage>
</organism>
<dbReference type="SFLD" id="SFLDG01123">
    <property type="entry name" value="methyltransferase_(Class_B)"/>
    <property type="match status" value="1"/>
</dbReference>
<feature type="domain" description="B12-binding" evidence="8">
    <location>
        <begin position="25"/>
        <end position="159"/>
    </location>
</feature>
<evidence type="ECO:0000259" key="9">
    <source>
        <dbReference type="PROSITE" id="PS51918"/>
    </source>
</evidence>
<feature type="domain" description="Radical SAM core" evidence="9">
    <location>
        <begin position="218"/>
        <end position="430"/>
    </location>
</feature>
<dbReference type="PANTHER" id="PTHR43409:SF7">
    <property type="entry name" value="BLL1977 PROTEIN"/>
    <property type="match status" value="1"/>
</dbReference>
<evidence type="ECO:0000256" key="5">
    <source>
        <dbReference type="ARBA" id="ARBA00022723"/>
    </source>
</evidence>
<dbReference type="SFLD" id="SFLDG01082">
    <property type="entry name" value="B12-binding_domain_containing"/>
    <property type="match status" value="1"/>
</dbReference>
<keyword evidence="7" id="KW-0411">Iron-sulfur</keyword>
<evidence type="ECO:0000256" key="1">
    <source>
        <dbReference type="ARBA" id="ARBA00001966"/>
    </source>
</evidence>
<keyword evidence="11" id="KW-1185">Reference proteome</keyword>
<dbReference type="SUPFAM" id="SSF102114">
    <property type="entry name" value="Radical SAM enzymes"/>
    <property type="match status" value="1"/>
</dbReference>
<proteinExistence type="predicted"/>
<dbReference type="PANTHER" id="PTHR43409">
    <property type="entry name" value="ANAEROBIC MAGNESIUM-PROTOPORPHYRIN IX MONOMETHYL ESTER CYCLASE-RELATED"/>
    <property type="match status" value="1"/>
</dbReference>
<evidence type="ECO:0000259" key="8">
    <source>
        <dbReference type="PROSITE" id="PS51332"/>
    </source>
</evidence>
<dbReference type="Pfam" id="PF04055">
    <property type="entry name" value="Radical_SAM"/>
    <property type="match status" value="1"/>
</dbReference>
<dbReference type="PROSITE" id="PS51332">
    <property type="entry name" value="B12_BINDING"/>
    <property type="match status" value="1"/>
</dbReference>
<dbReference type="PROSITE" id="PS51918">
    <property type="entry name" value="RADICAL_SAM"/>
    <property type="match status" value="1"/>
</dbReference>
<comment type="cofactor">
    <cofactor evidence="1">
        <name>[4Fe-4S] cluster</name>
        <dbReference type="ChEBI" id="CHEBI:49883"/>
    </cofactor>
</comment>
<sequence>MRILLLNPPAEYTAREYVDPANPSDHGLLDTEDFGRFPPLGLLYILAALRKATPEHETFLLDCIAEKVGHGELMQRVAEIGPDLVGITSFTVSMYDVCLAARAIRQRFPAAHLCLGGHHPIAFPYEAAELPEFDSIIVGEGEEAFPELVTALTSGADFTGIRGVYTAASIRGYQGQLLTDDRFLARRMPPPAYVENLDALAPPDRSVISHLDYRSIVGASDRLATMISSRGCPCSCTFCDVPYKKYRQRSTVAIADEIRACLDMGYKEVHFYDDLFNITPERVIAFSDEITRRGYRFTWDFRGRVNTVTHDSLVKAKAAGCRMISFGVETGSDDGLMQLRKNCTTEQVRTVFKWCRSLGILTIADFMIGLPFEKSAADVRRNIDFMLDIDPDYAQVSILSLFPNTELFAEAARRGLIRSERWAEFARAPRADFYLDHWEESLSMADLLRLQRESYRRFYLRPRYVWRSLLATCSWHEFTTKLQGAVKLFR</sequence>
<keyword evidence="4" id="KW-0949">S-adenosyl-L-methionine</keyword>
<evidence type="ECO:0000256" key="4">
    <source>
        <dbReference type="ARBA" id="ARBA00022691"/>
    </source>
</evidence>
<dbReference type="CDD" id="cd02068">
    <property type="entry name" value="radical_SAM_B12_BD"/>
    <property type="match status" value="1"/>
</dbReference>
<accession>A0AAW4LAB9</accession>
<dbReference type="InterPro" id="IPR023404">
    <property type="entry name" value="rSAM_horseshoe"/>
</dbReference>
<dbReference type="InterPro" id="IPR006158">
    <property type="entry name" value="Cobalamin-bd"/>
</dbReference>
<evidence type="ECO:0000313" key="10">
    <source>
        <dbReference type="EMBL" id="MBT0666545.1"/>
    </source>
</evidence>
<evidence type="ECO:0000256" key="6">
    <source>
        <dbReference type="ARBA" id="ARBA00023004"/>
    </source>
</evidence>
<keyword evidence="2" id="KW-0489">Methyltransferase</keyword>
<gene>
    <name evidence="10" type="ORF">KI809_19725</name>
</gene>
<dbReference type="InterPro" id="IPR058240">
    <property type="entry name" value="rSAM_sf"/>
</dbReference>
<dbReference type="GO" id="GO:0051539">
    <property type="term" value="F:4 iron, 4 sulfur cluster binding"/>
    <property type="evidence" value="ECO:0007669"/>
    <property type="project" value="UniProtKB-KW"/>
</dbReference>
<keyword evidence="3" id="KW-0808">Transferase</keyword>
<reference evidence="10 11" key="1">
    <citation type="submission" date="2021-05" db="EMBL/GenBank/DDBJ databases">
        <title>The draft genome of Geobacter pelophilus DSM 12255.</title>
        <authorList>
            <person name="Xu Z."/>
            <person name="Masuda Y."/>
            <person name="Itoh H."/>
            <person name="Senoo K."/>
        </authorList>
    </citation>
    <scope>NUCLEOTIDE SEQUENCE [LARGE SCALE GENOMIC DNA]</scope>
    <source>
        <strain evidence="10 11">DSM 12255</strain>
    </source>
</reference>
<evidence type="ECO:0000256" key="2">
    <source>
        <dbReference type="ARBA" id="ARBA00022603"/>
    </source>
</evidence>
<comment type="caution">
    <text evidence="10">The sequence shown here is derived from an EMBL/GenBank/DDBJ whole genome shotgun (WGS) entry which is preliminary data.</text>
</comment>
<name>A0AAW4LAB9_9BACT</name>
<dbReference type="Gene3D" id="3.40.50.280">
    <property type="entry name" value="Cobalamin-binding domain"/>
    <property type="match status" value="1"/>
</dbReference>
<keyword evidence="5" id="KW-0479">Metal-binding</keyword>
<dbReference type="CDD" id="cd01335">
    <property type="entry name" value="Radical_SAM"/>
    <property type="match status" value="1"/>
</dbReference>
<dbReference type="GO" id="GO:0046872">
    <property type="term" value="F:metal ion binding"/>
    <property type="evidence" value="ECO:0007669"/>
    <property type="project" value="UniProtKB-KW"/>
</dbReference>
<dbReference type="GO" id="GO:0005829">
    <property type="term" value="C:cytosol"/>
    <property type="evidence" value="ECO:0007669"/>
    <property type="project" value="TreeGrafter"/>
</dbReference>
<dbReference type="InterPro" id="IPR051198">
    <property type="entry name" value="BchE-like"/>
</dbReference>
<dbReference type="Proteomes" id="UP000811899">
    <property type="component" value="Unassembled WGS sequence"/>
</dbReference>
<dbReference type="Pfam" id="PF02310">
    <property type="entry name" value="B12-binding"/>
    <property type="match status" value="1"/>
</dbReference>
<dbReference type="GO" id="GO:0031419">
    <property type="term" value="F:cobalamin binding"/>
    <property type="evidence" value="ECO:0007669"/>
    <property type="project" value="InterPro"/>
</dbReference>
<dbReference type="InterPro" id="IPR006638">
    <property type="entry name" value="Elp3/MiaA/NifB-like_rSAM"/>
</dbReference>
<dbReference type="InterPro" id="IPR034466">
    <property type="entry name" value="Methyltransferase_Class_B"/>
</dbReference>
<dbReference type="RefSeq" id="WP_214173316.1">
    <property type="nucleotide sequence ID" value="NZ_JAHCVJ010000013.1"/>
</dbReference>
<dbReference type="InterPro" id="IPR007197">
    <property type="entry name" value="rSAM"/>
</dbReference>
<evidence type="ECO:0000256" key="3">
    <source>
        <dbReference type="ARBA" id="ARBA00022679"/>
    </source>
</evidence>
<dbReference type="EMBL" id="JAHCVJ010000013">
    <property type="protein sequence ID" value="MBT0666545.1"/>
    <property type="molecule type" value="Genomic_DNA"/>
</dbReference>
<dbReference type="AlphaFoldDB" id="A0AAW4LAB9"/>
<protein>
    <submittedName>
        <fullName evidence="10">Cobalamin-dependent protein</fullName>
    </submittedName>
</protein>
<dbReference type="Gene3D" id="3.80.30.20">
    <property type="entry name" value="tm_1862 like domain"/>
    <property type="match status" value="1"/>
</dbReference>